<dbReference type="AlphaFoldDB" id="A0A2M7TGS9"/>
<evidence type="ECO:0008006" key="4">
    <source>
        <dbReference type="Google" id="ProtNLM"/>
    </source>
</evidence>
<keyword evidence="1" id="KW-0812">Transmembrane</keyword>
<evidence type="ECO:0000313" key="3">
    <source>
        <dbReference type="Proteomes" id="UP000230553"/>
    </source>
</evidence>
<sequence length="168" mass="19903">MNFQIPQFIEIENKIVGPLTLKQFLCLAIAAALSFLFYFILAFWLWIILTAILASIVVVLAFVKYNGQPLPKIIFHVFCFFWGPRFYLWQRTTENEMFAVKRETLRDFFAGTPSIKKLWQDLMTTKNPIPKREKGLKFPHWGEKSQEKFQVFRKISGEKEAARRVDYR</sequence>
<dbReference type="Proteomes" id="UP000230553">
    <property type="component" value="Unassembled WGS sequence"/>
</dbReference>
<dbReference type="InterPro" id="IPR024414">
    <property type="entry name" value="Uncharacterised_PrgI"/>
</dbReference>
<dbReference type="Pfam" id="PF12666">
    <property type="entry name" value="PrgI"/>
    <property type="match status" value="1"/>
</dbReference>
<evidence type="ECO:0000256" key="1">
    <source>
        <dbReference type="SAM" id="Phobius"/>
    </source>
</evidence>
<name>A0A2M7TGS9_9BACT</name>
<keyword evidence="1" id="KW-1133">Transmembrane helix</keyword>
<feature type="transmembrane region" description="Helical" evidence="1">
    <location>
        <begin position="46"/>
        <end position="63"/>
    </location>
</feature>
<keyword evidence="1" id="KW-0472">Membrane</keyword>
<dbReference type="EMBL" id="PFNM01000008">
    <property type="protein sequence ID" value="PIZ45370.1"/>
    <property type="molecule type" value="Genomic_DNA"/>
</dbReference>
<protein>
    <recommendedName>
        <fullName evidence="4">PrgI family protein</fullName>
    </recommendedName>
</protein>
<feature type="transmembrane region" description="Helical" evidence="1">
    <location>
        <begin position="21"/>
        <end position="40"/>
    </location>
</feature>
<comment type="caution">
    <text evidence="2">The sequence shown here is derived from an EMBL/GenBank/DDBJ whole genome shotgun (WGS) entry which is preliminary data.</text>
</comment>
<gene>
    <name evidence="2" type="ORF">COY31_00530</name>
</gene>
<organism evidence="2 3">
    <name type="scientific">Candidatus Wolfebacteria bacterium CG_4_10_14_0_2_um_filter_39_18</name>
    <dbReference type="NCBI Taxonomy" id="1975061"/>
    <lineage>
        <taxon>Bacteria</taxon>
        <taxon>Candidatus Wolfeibacteriota</taxon>
    </lineage>
</organism>
<reference evidence="3" key="1">
    <citation type="submission" date="2017-09" db="EMBL/GenBank/DDBJ databases">
        <title>Depth-based differentiation of microbial function through sediment-hosted aquifers and enrichment of novel symbionts in the deep terrestrial subsurface.</title>
        <authorList>
            <person name="Probst A.J."/>
            <person name="Ladd B."/>
            <person name="Jarett J.K."/>
            <person name="Geller-Mcgrath D.E."/>
            <person name="Sieber C.M.K."/>
            <person name="Emerson J.B."/>
            <person name="Anantharaman K."/>
            <person name="Thomas B.C."/>
            <person name="Malmstrom R."/>
            <person name="Stieglmeier M."/>
            <person name="Klingl A."/>
            <person name="Woyke T."/>
            <person name="Ryan C.M."/>
            <person name="Banfield J.F."/>
        </authorList>
    </citation>
    <scope>NUCLEOTIDE SEQUENCE [LARGE SCALE GENOMIC DNA]</scope>
</reference>
<proteinExistence type="predicted"/>
<accession>A0A2M7TGS9</accession>
<evidence type="ECO:0000313" key="2">
    <source>
        <dbReference type="EMBL" id="PIZ45370.1"/>
    </source>
</evidence>